<dbReference type="RefSeq" id="WP_106136988.1">
    <property type="nucleotide sequence ID" value="NZ_PVTE01000004.1"/>
</dbReference>
<dbReference type="OrthoDB" id="1490539at2"/>
<proteinExistence type="predicted"/>
<evidence type="ECO:0000313" key="2">
    <source>
        <dbReference type="EMBL" id="PRY43137.1"/>
    </source>
</evidence>
<keyword evidence="3" id="KW-1185">Reference proteome</keyword>
<evidence type="ECO:0000256" key="1">
    <source>
        <dbReference type="SAM" id="SignalP"/>
    </source>
</evidence>
<dbReference type="AlphaFoldDB" id="A0A2T0TBU6"/>
<evidence type="ECO:0000313" key="3">
    <source>
        <dbReference type="Proteomes" id="UP000238375"/>
    </source>
</evidence>
<feature type="chain" id="PRO_5015581351" description="Lipoprotein" evidence="1">
    <location>
        <begin position="22"/>
        <end position="186"/>
    </location>
</feature>
<organism evidence="2 3">
    <name type="scientific">Spirosoma oryzae</name>
    <dbReference type="NCBI Taxonomy" id="1469603"/>
    <lineage>
        <taxon>Bacteria</taxon>
        <taxon>Pseudomonadati</taxon>
        <taxon>Bacteroidota</taxon>
        <taxon>Cytophagia</taxon>
        <taxon>Cytophagales</taxon>
        <taxon>Cytophagaceae</taxon>
        <taxon>Spirosoma</taxon>
    </lineage>
</organism>
<dbReference type="EMBL" id="PVTE01000004">
    <property type="protein sequence ID" value="PRY43137.1"/>
    <property type="molecule type" value="Genomic_DNA"/>
</dbReference>
<accession>A0A2T0TBU6</accession>
<sequence length="186" mass="20218">MKAILVLSSLLAVSCASNRPAATNAPTDGAEYYQLNQSGLPASSRLYPDPQGGLGHSQDPDIRVTDIRLTASYTVVYMTFAKDPNSRDGSYFGTSSISFNPKAKLASGDGRKTYALVKADGIPMSPDTRDIKNDERVAFVLYFERLDEGVEHFDLFECQSDNQNSCFNVAGLAVENPARPTPAKLR</sequence>
<name>A0A2T0TBU6_9BACT</name>
<feature type="signal peptide" evidence="1">
    <location>
        <begin position="1"/>
        <end position="21"/>
    </location>
</feature>
<comment type="caution">
    <text evidence="2">The sequence shown here is derived from an EMBL/GenBank/DDBJ whole genome shotgun (WGS) entry which is preliminary data.</text>
</comment>
<keyword evidence="1" id="KW-0732">Signal</keyword>
<protein>
    <recommendedName>
        <fullName evidence="4">Lipoprotein</fullName>
    </recommendedName>
</protein>
<dbReference type="Proteomes" id="UP000238375">
    <property type="component" value="Unassembled WGS sequence"/>
</dbReference>
<dbReference type="PROSITE" id="PS51257">
    <property type="entry name" value="PROKAR_LIPOPROTEIN"/>
    <property type="match status" value="1"/>
</dbReference>
<gene>
    <name evidence="2" type="ORF">CLV58_104268</name>
</gene>
<evidence type="ECO:0008006" key="4">
    <source>
        <dbReference type="Google" id="ProtNLM"/>
    </source>
</evidence>
<reference evidence="2 3" key="1">
    <citation type="submission" date="2018-03" db="EMBL/GenBank/DDBJ databases">
        <title>Genomic Encyclopedia of Archaeal and Bacterial Type Strains, Phase II (KMG-II): from individual species to whole genera.</title>
        <authorList>
            <person name="Goeker M."/>
        </authorList>
    </citation>
    <scope>NUCLEOTIDE SEQUENCE [LARGE SCALE GENOMIC DNA]</scope>
    <source>
        <strain evidence="2 3">DSM 28354</strain>
    </source>
</reference>